<dbReference type="Proteomes" id="UP000001822">
    <property type="component" value="Chromosome"/>
</dbReference>
<feature type="chain" id="PRO_5026898667" description="Outer membrane protein" evidence="1">
    <location>
        <begin position="25"/>
        <end position="221"/>
    </location>
</feature>
<organism evidence="2 3">
    <name type="scientific">Cytophaga hutchinsonii (strain ATCC 33406 / DSM 1761 / CIP 103989 / NBRC 15051 / NCIMB 9469 / D465)</name>
    <dbReference type="NCBI Taxonomy" id="269798"/>
    <lineage>
        <taxon>Bacteria</taxon>
        <taxon>Pseudomonadati</taxon>
        <taxon>Bacteroidota</taxon>
        <taxon>Cytophagia</taxon>
        <taxon>Cytophagales</taxon>
        <taxon>Cytophagaceae</taxon>
        <taxon>Cytophaga</taxon>
    </lineage>
</organism>
<keyword evidence="3" id="KW-1185">Reference proteome</keyword>
<evidence type="ECO:0000313" key="2">
    <source>
        <dbReference type="EMBL" id="ABG57994.1"/>
    </source>
</evidence>
<reference evidence="2 3" key="1">
    <citation type="journal article" date="2007" name="Appl. Environ. Microbiol.">
        <title>Genome sequence of the cellulolytic gliding bacterium Cytophaga hutchinsonii.</title>
        <authorList>
            <person name="Xie G."/>
            <person name="Bruce D.C."/>
            <person name="Challacombe J.F."/>
            <person name="Chertkov O."/>
            <person name="Detter J.C."/>
            <person name="Gilna P."/>
            <person name="Han C.S."/>
            <person name="Lucas S."/>
            <person name="Misra M."/>
            <person name="Myers G.L."/>
            <person name="Richardson P."/>
            <person name="Tapia R."/>
            <person name="Thayer N."/>
            <person name="Thompson L.S."/>
            <person name="Brettin T.S."/>
            <person name="Henrissat B."/>
            <person name="Wilson D.B."/>
            <person name="McBride M.J."/>
        </authorList>
    </citation>
    <scope>NUCLEOTIDE SEQUENCE [LARGE SCALE GENOMIC DNA]</scope>
    <source>
        <strain evidence="3">ATCC 33406 / DSM 1761 / CIP 103989 / NBRC 15051 / NCIMB 9469 / D465</strain>
    </source>
</reference>
<dbReference type="KEGG" id="chu:CHU_0707"/>
<accession>A0A6N4SNZ6</accession>
<dbReference type="AlphaFoldDB" id="A0A6N4SNZ6"/>
<feature type="signal peptide" evidence="1">
    <location>
        <begin position="1"/>
        <end position="24"/>
    </location>
</feature>
<proteinExistence type="predicted"/>
<protein>
    <recommendedName>
        <fullName evidence="4">Outer membrane protein</fullName>
    </recommendedName>
</protein>
<keyword evidence="1" id="KW-0732">Signal</keyword>
<sequence>MRKNIFIKLIACVGLMLVFGVSQAQSPRKIIQFSGLIVSGDSAYGTPGVYIFVPKEGRGTMSNAIGYFSMAVLTGDSVVIKSVGYKEKNFIVPYTLEDKVSVIIEILEDTLYMPIIEITPWPTERLFKEAFIALQLPEKEYTNMHNNLNEQVLKRMMYNMGADGHANSRYYLQQQTLSTENQYFSPTLSLTNPFAWKNFIDGVKRGDLKKTYPNQVIPDDE</sequence>
<name>A0A6N4SNZ6_CYTH3</name>
<gene>
    <name evidence="2" type="ordered locus">CHU_0707</name>
</gene>
<evidence type="ECO:0000256" key="1">
    <source>
        <dbReference type="SAM" id="SignalP"/>
    </source>
</evidence>
<evidence type="ECO:0000313" key="3">
    <source>
        <dbReference type="Proteomes" id="UP000001822"/>
    </source>
</evidence>
<dbReference type="SUPFAM" id="SSF49464">
    <property type="entry name" value="Carboxypeptidase regulatory domain-like"/>
    <property type="match status" value="1"/>
</dbReference>
<dbReference type="InterPro" id="IPR008969">
    <property type="entry name" value="CarboxyPept-like_regulatory"/>
</dbReference>
<evidence type="ECO:0008006" key="4">
    <source>
        <dbReference type="Google" id="ProtNLM"/>
    </source>
</evidence>
<dbReference type="EMBL" id="CP000383">
    <property type="protein sequence ID" value="ABG57994.1"/>
    <property type="molecule type" value="Genomic_DNA"/>
</dbReference>